<sequence length="110" mass="11879">MTVDEWIADHPDAEPLAELIRAVADLDEDVKWNRLTFTANGDWHHWVCAVAATRKAVHLVFHKGSLLADPAGLLAGDGKYTRQVSAAQAIGAPDDVAGLVRDAVAHQTDM</sequence>
<name>A0A7W7Q8R1_9PSEU</name>
<gene>
    <name evidence="2" type="ORF">FHR82_005368</name>
</gene>
<comment type="caution">
    <text evidence="2">The sequence shown here is derived from an EMBL/GenBank/DDBJ whole genome shotgun (WGS) entry which is preliminary data.</text>
</comment>
<dbReference type="SUPFAM" id="SSF159888">
    <property type="entry name" value="YdhG-like"/>
    <property type="match status" value="1"/>
</dbReference>
<keyword evidence="3" id="KW-1185">Reference proteome</keyword>
<evidence type="ECO:0000313" key="3">
    <source>
        <dbReference type="Proteomes" id="UP000520767"/>
    </source>
</evidence>
<evidence type="ECO:0000259" key="1">
    <source>
        <dbReference type="Pfam" id="PF08818"/>
    </source>
</evidence>
<accession>A0A7W7Q8R1</accession>
<dbReference type="EMBL" id="JACHJQ010000005">
    <property type="protein sequence ID" value="MBB4909115.1"/>
    <property type="molecule type" value="Genomic_DNA"/>
</dbReference>
<organism evidence="2 3">
    <name type="scientific">Actinophytocola algeriensis</name>
    <dbReference type="NCBI Taxonomy" id="1768010"/>
    <lineage>
        <taxon>Bacteria</taxon>
        <taxon>Bacillati</taxon>
        <taxon>Actinomycetota</taxon>
        <taxon>Actinomycetes</taxon>
        <taxon>Pseudonocardiales</taxon>
        <taxon>Pseudonocardiaceae</taxon>
    </lineage>
</organism>
<protein>
    <recommendedName>
        <fullName evidence="1">YdhG-like domain-containing protein</fullName>
    </recommendedName>
</protein>
<dbReference type="InterPro" id="IPR014922">
    <property type="entry name" value="YdhG-like"/>
</dbReference>
<feature type="domain" description="YdhG-like" evidence="1">
    <location>
        <begin position="12"/>
        <end position="101"/>
    </location>
</feature>
<dbReference type="Pfam" id="PF08818">
    <property type="entry name" value="DUF1801"/>
    <property type="match status" value="1"/>
</dbReference>
<reference evidence="2 3" key="1">
    <citation type="submission" date="2020-08" db="EMBL/GenBank/DDBJ databases">
        <title>Genomic Encyclopedia of Type Strains, Phase III (KMG-III): the genomes of soil and plant-associated and newly described type strains.</title>
        <authorList>
            <person name="Whitman W."/>
        </authorList>
    </citation>
    <scope>NUCLEOTIDE SEQUENCE [LARGE SCALE GENOMIC DNA]</scope>
    <source>
        <strain evidence="2 3">CECT 8960</strain>
    </source>
</reference>
<dbReference type="Proteomes" id="UP000520767">
    <property type="component" value="Unassembled WGS sequence"/>
</dbReference>
<dbReference type="AlphaFoldDB" id="A0A7W7Q8R1"/>
<proteinExistence type="predicted"/>
<dbReference type="RefSeq" id="WP_184813158.1">
    <property type="nucleotide sequence ID" value="NZ_JACHJQ010000005.1"/>
</dbReference>
<evidence type="ECO:0000313" key="2">
    <source>
        <dbReference type="EMBL" id="MBB4909115.1"/>
    </source>
</evidence>